<dbReference type="EMBL" id="CVTF01000060">
    <property type="protein sequence ID" value="CRY99274.1"/>
    <property type="molecule type" value="Genomic_DNA"/>
</dbReference>
<feature type="non-terminal residue" evidence="2">
    <location>
        <position position="1"/>
    </location>
</feature>
<dbReference type="GO" id="GO:0103068">
    <property type="term" value="F:leukotriene C4 gamma-glutamyl transferase activity"/>
    <property type="evidence" value="ECO:0007669"/>
    <property type="project" value="UniProtKB-EC"/>
</dbReference>
<accession>A0A0H5QBA7</accession>
<evidence type="ECO:0000256" key="1">
    <source>
        <dbReference type="SAM" id="MobiDB-lite"/>
    </source>
</evidence>
<protein>
    <submittedName>
        <fullName evidence="2">Gamma-glutamyltranspeptidase</fullName>
        <ecNumber evidence="2">2.3.2.2</ecNumber>
    </submittedName>
</protein>
<dbReference type="AlphaFoldDB" id="A0A0H5QBA7"/>
<sequence>VQAGIQTFKPRTSPINSCGIEILDSRFHGNDGGGFLVFPINAHHPKSRYSHKTENQKQQSEIPSFPPVRESDLSGFGSFSRFR</sequence>
<dbReference type="Proteomes" id="UP000182715">
    <property type="component" value="Unassembled WGS sequence"/>
</dbReference>
<evidence type="ECO:0000313" key="2">
    <source>
        <dbReference type="EMBL" id="CRY99274.1"/>
    </source>
</evidence>
<keyword evidence="2" id="KW-0808">Transferase</keyword>
<dbReference type="EC" id="2.3.2.2" evidence="2"/>
<name>A0A0H5QBA7_NEIMI</name>
<feature type="region of interest" description="Disordered" evidence="1">
    <location>
        <begin position="46"/>
        <end position="83"/>
    </location>
</feature>
<reference evidence="2 3" key="1">
    <citation type="submission" date="2014-11" db="EMBL/GenBank/DDBJ databases">
        <authorList>
            <person name="Diene M.Seydina."/>
        </authorList>
    </citation>
    <scope>NUCLEOTIDE SEQUENCE [LARGE SCALE GENOMIC DNA]</scope>
    <source>
        <strain evidence="2 3">Neisseria meningitidis CHUV</strain>
    </source>
</reference>
<organism evidence="2 3">
    <name type="scientific">Neisseria meningitidis serogroup B</name>
    <dbReference type="NCBI Taxonomy" id="491"/>
    <lineage>
        <taxon>Bacteria</taxon>
        <taxon>Pseudomonadati</taxon>
        <taxon>Pseudomonadota</taxon>
        <taxon>Betaproteobacteria</taxon>
        <taxon>Neisseriales</taxon>
        <taxon>Neisseriaceae</taxon>
        <taxon>Neisseria</taxon>
    </lineage>
</organism>
<keyword evidence="2" id="KW-0012">Acyltransferase</keyword>
<proteinExistence type="predicted"/>
<evidence type="ECO:0000313" key="3">
    <source>
        <dbReference type="Proteomes" id="UP000182715"/>
    </source>
</evidence>